<dbReference type="GO" id="GO:0016998">
    <property type="term" value="P:cell wall macromolecule catabolic process"/>
    <property type="evidence" value="ECO:0007669"/>
    <property type="project" value="InterPro"/>
</dbReference>
<dbReference type="KEGG" id="aarg:Aargi30884_28080"/>
<dbReference type="RefSeq" id="WP_163052593.1">
    <property type="nucleotide sequence ID" value="NZ_AP019695.1"/>
</dbReference>
<evidence type="ECO:0000313" key="4">
    <source>
        <dbReference type="EMBL" id="BBK23905.1"/>
    </source>
</evidence>
<dbReference type="GO" id="GO:0016052">
    <property type="term" value="P:carbohydrate catabolic process"/>
    <property type="evidence" value="ECO:0007669"/>
    <property type="project" value="TreeGrafter"/>
</dbReference>
<dbReference type="PROSITE" id="PS51904">
    <property type="entry name" value="GLYCOSYL_HYDROL_F25_2"/>
    <property type="match status" value="1"/>
</dbReference>
<dbReference type="InterPro" id="IPR018077">
    <property type="entry name" value="Glyco_hydro_fam25_subgr"/>
</dbReference>
<evidence type="ECO:0000313" key="5">
    <source>
        <dbReference type="Proteomes" id="UP000464754"/>
    </source>
</evidence>
<organism evidence="4 5">
    <name type="scientific">Amedibacterium intestinale</name>
    <dbReference type="NCBI Taxonomy" id="2583452"/>
    <lineage>
        <taxon>Bacteria</taxon>
        <taxon>Bacillati</taxon>
        <taxon>Bacillota</taxon>
        <taxon>Erysipelotrichia</taxon>
        <taxon>Erysipelotrichales</taxon>
        <taxon>Erysipelotrichaceae</taxon>
        <taxon>Amedibacterium</taxon>
    </lineage>
</organism>
<evidence type="ECO:0000256" key="2">
    <source>
        <dbReference type="ARBA" id="ARBA00022801"/>
    </source>
</evidence>
<proteinExistence type="inferred from homology"/>
<gene>
    <name evidence="4" type="ORF">Aargi30884_28080</name>
</gene>
<dbReference type="Gene3D" id="3.20.20.80">
    <property type="entry name" value="Glycosidases"/>
    <property type="match status" value="1"/>
</dbReference>
<reference evidence="5" key="1">
    <citation type="submission" date="2019-05" db="EMBL/GenBank/DDBJ databases">
        <title>Complete genome sequencing of Absiella argi strain JCM 30884.</title>
        <authorList>
            <person name="Sakamoto M."/>
            <person name="Murakami T."/>
            <person name="Mori H."/>
        </authorList>
    </citation>
    <scope>NUCLEOTIDE SEQUENCE [LARGE SCALE GENOMIC DNA]</scope>
    <source>
        <strain evidence="5">JCM 30884</strain>
    </source>
</reference>
<dbReference type="Proteomes" id="UP000464754">
    <property type="component" value="Chromosome"/>
</dbReference>
<dbReference type="GO" id="GO:0009253">
    <property type="term" value="P:peptidoglycan catabolic process"/>
    <property type="evidence" value="ECO:0007669"/>
    <property type="project" value="InterPro"/>
</dbReference>
<dbReference type="InterPro" id="IPR002053">
    <property type="entry name" value="Glyco_hydro_25"/>
</dbReference>
<dbReference type="SUPFAM" id="SSF51445">
    <property type="entry name" value="(Trans)glycosidases"/>
    <property type="match status" value="1"/>
</dbReference>
<comment type="similarity">
    <text evidence="1">Belongs to the glycosyl hydrolase 25 family.</text>
</comment>
<dbReference type="PANTHER" id="PTHR34135">
    <property type="entry name" value="LYSOZYME"/>
    <property type="match status" value="1"/>
</dbReference>
<dbReference type="PANTHER" id="PTHR34135:SF2">
    <property type="entry name" value="LYSOZYME"/>
    <property type="match status" value="1"/>
</dbReference>
<accession>A0A6N4TNC2</accession>
<dbReference type="SMART" id="SM00641">
    <property type="entry name" value="Glyco_25"/>
    <property type="match status" value="1"/>
</dbReference>
<evidence type="ECO:0000256" key="1">
    <source>
        <dbReference type="ARBA" id="ARBA00010646"/>
    </source>
</evidence>
<evidence type="ECO:0000256" key="3">
    <source>
        <dbReference type="ARBA" id="ARBA00023295"/>
    </source>
</evidence>
<dbReference type="Pfam" id="PF01183">
    <property type="entry name" value="Glyco_hydro_25"/>
    <property type="match status" value="1"/>
</dbReference>
<protein>
    <submittedName>
        <fullName evidence="4">Uncharacterized protein</fullName>
    </submittedName>
</protein>
<keyword evidence="3" id="KW-0326">Glycosidase</keyword>
<dbReference type="InterPro" id="IPR017853">
    <property type="entry name" value="GH"/>
</dbReference>
<dbReference type="EMBL" id="AP019695">
    <property type="protein sequence ID" value="BBK23905.1"/>
    <property type="molecule type" value="Genomic_DNA"/>
</dbReference>
<sequence length="342" mass="38400">MTLKFIDVASYQAGLDLSKVQTDGVVIKASEGIGYVNPYCDEFFQQGLKLGKLLGVYHFARNASGNTPQKEADYFIQHTKGYIGKAIPILDWEDKNTGDVNWALQWLQVVEKAYGCKPWIYMSEYVENSHNWKKVAEAGYGLWIAKYRDHVIDKNWDMKNAGPIPTVKYWGFYAAWQWTSSLVLDGWSGKLDGSIFYGDKNAWKKYINNETKPLPPKPNSTKYKVGDIVNINGIYVSKDSKEKLKPAIASGTITKIYPESRNPYLIGNGTGFVNDACITGIHSSKVLKVGMMAKPKKAVLYDGVKLDSFVTKKSYKVIEIKGKRVVLGDGLNTAFHIDNLSY</sequence>
<keyword evidence="5" id="KW-1185">Reference proteome</keyword>
<dbReference type="GO" id="GO:0003796">
    <property type="term" value="F:lysozyme activity"/>
    <property type="evidence" value="ECO:0007669"/>
    <property type="project" value="InterPro"/>
</dbReference>
<dbReference type="AlphaFoldDB" id="A0A6N4TNC2"/>
<keyword evidence="2" id="KW-0378">Hydrolase</keyword>
<name>A0A6N4TNC2_9FIRM</name>